<accession>A0A2K3PLJ9</accession>
<dbReference type="STRING" id="57577.A0A2K3PLJ9"/>
<evidence type="ECO:0000313" key="1">
    <source>
        <dbReference type="EMBL" id="PNY16159.1"/>
    </source>
</evidence>
<dbReference type="InterPro" id="IPR032675">
    <property type="entry name" value="LRR_dom_sf"/>
</dbReference>
<proteinExistence type="predicted"/>
<dbReference type="GO" id="GO:0019005">
    <property type="term" value="C:SCF ubiquitin ligase complex"/>
    <property type="evidence" value="ECO:0007669"/>
    <property type="project" value="TreeGrafter"/>
</dbReference>
<dbReference type="InterPro" id="IPR006553">
    <property type="entry name" value="Leu-rich_rpt_Cys-con_subtyp"/>
</dbReference>
<dbReference type="AlphaFoldDB" id="A0A2K3PLJ9"/>
<dbReference type="Proteomes" id="UP000236291">
    <property type="component" value="Unassembled WGS sequence"/>
</dbReference>
<protein>
    <submittedName>
        <fullName evidence="1">F-box/LRR protein</fullName>
    </submittedName>
</protein>
<reference evidence="1 2" key="2">
    <citation type="journal article" date="2017" name="Front. Plant Sci.">
        <title>Gene Classification and Mining of Molecular Markers Useful in Red Clover (Trifolium pratense) Breeding.</title>
        <authorList>
            <person name="Istvanek J."/>
            <person name="Dluhosova J."/>
            <person name="Dluhos P."/>
            <person name="Patkova L."/>
            <person name="Nedelnik J."/>
            <person name="Repkova J."/>
        </authorList>
    </citation>
    <scope>NUCLEOTIDE SEQUENCE [LARGE SCALE GENOMIC DNA]</scope>
    <source>
        <strain evidence="2">cv. Tatra</strain>
        <tissue evidence="1">Young leaves</tissue>
    </source>
</reference>
<evidence type="ECO:0000313" key="2">
    <source>
        <dbReference type="Proteomes" id="UP000236291"/>
    </source>
</evidence>
<sequence length="541" mass="60900">MSSSSQPNRRRKTSVAAADLYFPVDCWECIITFLKDDNRCLESLSLVSKELHTITNSLRFSLTICDQTIPFLPFLYRRFTNLTSLNLSRLSSSLSNLNRLLRQISRFRLKLTSLNLSNQEGIPTNGLLAFSKKITTLTSLICSHMRCIYRTEIFLIANCFPLLEVLDISDPVSFKDNQEVENLSFTLFKLRKVNLSGLDGIAKLLFHLSKNCPLLEEVILLRYYDLAFDGGGVASALCEAPRLTSLSFSTGFGLAYGESYITSQFIASIVSLKYLTSLDLLCSKISDELLSSIANEGLPLMRLVLQNCARYSYSGIFDLLSKCRHIRHLDLQGAVFLTDKHVVDLSLFLGDLVYINLTRCSLLTISAFFALINSCPSLSDIKMEYTGKNSLENSESLMDFTPRPQLKYLRLAGNPWLTDENITMLASISPNLQLLDLTNCPCIEEGISQVLRMCCNIRRLNLSYCSKVKLLEMNFEVPKLEVLNLSYTNVDNETLYVISTSCRGLLQLSLEGCTKVTEMGLKQMLENFRATQIEACVSIVF</sequence>
<comment type="caution">
    <text evidence="1">The sequence shown here is derived from an EMBL/GenBank/DDBJ whole genome shotgun (WGS) entry which is preliminary data.</text>
</comment>
<dbReference type="PANTHER" id="PTHR13318">
    <property type="entry name" value="PARTNER OF PAIRED, ISOFORM B-RELATED"/>
    <property type="match status" value="1"/>
</dbReference>
<dbReference type="GO" id="GO:0031146">
    <property type="term" value="P:SCF-dependent proteasomal ubiquitin-dependent protein catabolic process"/>
    <property type="evidence" value="ECO:0007669"/>
    <property type="project" value="TreeGrafter"/>
</dbReference>
<gene>
    <name evidence="1" type="ORF">L195_g012870</name>
</gene>
<dbReference type="SUPFAM" id="SSF52047">
    <property type="entry name" value="RNI-like"/>
    <property type="match status" value="2"/>
</dbReference>
<dbReference type="SMART" id="SM00367">
    <property type="entry name" value="LRR_CC"/>
    <property type="match status" value="9"/>
</dbReference>
<dbReference type="PANTHER" id="PTHR13318:SF106">
    <property type="entry name" value="F-BOX_LRR-REPEAT PROTEIN 2"/>
    <property type="match status" value="1"/>
</dbReference>
<dbReference type="EMBL" id="ASHM01008288">
    <property type="protein sequence ID" value="PNY16159.1"/>
    <property type="molecule type" value="Genomic_DNA"/>
</dbReference>
<organism evidence="1 2">
    <name type="scientific">Trifolium pratense</name>
    <name type="common">Red clover</name>
    <dbReference type="NCBI Taxonomy" id="57577"/>
    <lineage>
        <taxon>Eukaryota</taxon>
        <taxon>Viridiplantae</taxon>
        <taxon>Streptophyta</taxon>
        <taxon>Embryophyta</taxon>
        <taxon>Tracheophyta</taxon>
        <taxon>Spermatophyta</taxon>
        <taxon>Magnoliopsida</taxon>
        <taxon>eudicotyledons</taxon>
        <taxon>Gunneridae</taxon>
        <taxon>Pentapetalae</taxon>
        <taxon>rosids</taxon>
        <taxon>fabids</taxon>
        <taxon>Fabales</taxon>
        <taxon>Fabaceae</taxon>
        <taxon>Papilionoideae</taxon>
        <taxon>50 kb inversion clade</taxon>
        <taxon>NPAAA clade</taxon>
        <taxon>Hologalegina</taxon>
        <taxon>IRL clade</taxon>
        <taxon>Trifolieae</taxon>
        <taxon>Trifolium</taxon>
    </lineage>
</organism>
<name>A0A2K3PLJ9_TRIPR</name>
<reference evidence="1 2" key="1">
    <citation type="journal article" date="2014" name="Am. J. Bot.">
        <title>Genome assembly and annotation for red clover (Trifolium pratense; Fabaceae).</title>
        <authorList>
            <person name="Istvanek J."/>
            <person name="Jaros M."/>
            <person name="Krenek A."/>
            <person name="Repkova J."/>
        </authorList>
    </citation>
    <scope>NUCLEOTIDE SEQUENCE [LARGE SCALE GENOMIC DNA]</scope>
    <source>
        <strain evidence="2">cv. Tatra</strain>
        <tissue evidence="1">Young leaves</tissue>
    </source>
</reference>
<dbReference type="Gene3D" id="3.80.10.10">
    <property type="entry name" value="Ribonuclease Inhibitor"/>
    <property type="match status" value="4"/>
</dbReference>